<comment type="subcellular location">
    <subcellularLocation>
        <location evidence="2">Membrane</location>
    </subcellularLocation>
</comment>
<dbReference type="Proteomes" id="UP000662914">
    <property type="component" value="Chromosome"/>
</dbReference>
<dbReference type="Gene3D" id="6.10.340.10">
    <property type="match status" value="1"/>
</dbReference>
<evidence type="ECO:0000256" key="11">
    <source>
        <dbReference type="SAM" id="Phobius"/>
    </source>
</evidence>
<dbReference type="InterPro" id="IPR036097">
    <property type="entry name" value="HisK_dim/P_sf"/>
</dbReference>
<dbReference type="SUPFAM" id="SSF47384">
    <property type="entry name" value="Homodimeric domain of signal transducing histidine kinase"/>
    <property type="match status" value="1"/>
</dbReference>
<keyword evidence="6 11" id="KW-0812">Transmembrane</keyword>
<dbReference type="GO" id="GO:0005886">
    <property type="term" value="C:plasma membrane"/>
    <property type="evidence" value="ECO:0007669"/>
    <property type="project" value="TreeGrafter"/>
</dbReference>
<evidence type="ECO:0000259" key="13">
    <source>
        <dbReference type="PROSITE" id="PS50885"/>
    </source>
</evidence>
<dbReference type="Pfam" id="PF00512">
    <property type="entry name" value="HisKA"/>
    <property type="match status" value="1"/>
</dbReference>
<dbReference type="Pfam" id="PF02518">
    <property type="entry name" value="HATPase_c"/>
    <property type="match status" value="1"/>
</dbReference>
<keyword evidence="8 11" id="KW-1133">Transmembrane helix</keyword>
<dbReference type="EC" id="2.7.13.3" evidence="3"/>
<feature type="transmembrane region" description="Helical" evidence="11">
    <location>
        <begin position="128"/>
        <end position="153"/>
    </location>
</feature>
<dbReference type="Gene3D" id="3.30.565.10">
    <property type="entry name" value="Histidine kinase-like ATPase, C-terminal domain"/>
    <property type="match status" value="1"/>
</dbReference>
<evidence type="ECO:0000256" key="8">
    <source>
        <dbReference type="ARBA" id="ARBA00022989"/>
    </source>
</evidence>
<dbReference type="GO" id="GO:0000155">
    <property type="term" value="F:phosphorelay sensor kinase activity"/>
    <property type="evidence" value="ECO:0007669"/>
    <property type="project" value="InterPro"/>
</dbReference>
<dbReference type="PROSITE" id="PS50885">
    <property type="entry name" value="HAMP"/>
    <property type="match status" value="1"/>
</dbReference>
<keyword evidence="4" id="KW-0597">Phosphoprotein</keyword>
<accession>A0A809R6D8</accession>
<dbReference type="PANTHER" id="PTHR45436:SF16">
    <property type="entry name" value="HISTIDINE KINASE"/>
    <property type="match status" value="1"/>
</dbReference>
<dbReference type="SMART" id="SM00387">
    <property type="entry name" value="HATPase_c"/>
    <property type="match status" value="1"/>
</dbReference>
<dbReference type="InterPro" id="IPR004358">
    <property type="entry name" value="Sig_transdc_His_kin-like_C"/>
</dbReference>
<dbReference type="Pfam" id="PF00672">
    <property type="entry name" value="HAMP"/>
    <property type="match status" value="1"/>
</dbReference>
<dbReference type="SMART" id="SM00388">
    <property type="entry name" value="HisKA"/>
    <property type="match status" value="1"/>
</dbReference>
<dbReference type="InterPro" id="IPR036890">
    <property type="entry name" value="HATPase_C_sf"/>
</dbReference>
<dbReference type="EMBL" id="AP021857">
    <property type="protein sequence ID" value="BBO19875.1"/>
    <property type="molecule type" value="Genomic_DNA"/>
</dbReference>
<gene>
    <name evidence="14" type="ORF">DSYM_05740</name>
</gene>
<dbReference type="KEGG" id="ddz:DSYM_05740"/>
<evidence type="ECO:0000256" key="4">
    <source>
        <dbReference type="ARBA" id="ARBA00022553"/>
    </source>
</evidence>
<keyword evidence="7 14" id="KW-0418">Kinase</keyword>
<dbReference type="InterPro" id="IPR003594">
    <property type="entry name" value="HATPase_dom"/>
</dbReference>
<protein>
    <recommendedName>
        <fullName evidence="3">histidine kinase</fullName>
        <ecNumber evidence="3">2.7.13.3</ecNumber>
    </recommendedName>
</protein>
<reference evidence="14" key="1">
    <citation type="journal article" name="DNA Res.">
        <title>The physiological potential of anammox bacteria as revealed by their core genome structure.</title>
        <authorList>
            <person name="Okubo T."/>
            <person name="Toyoda A."/>
            <person name="Fukuhara K."/>
            <person name="Uchiyama I."/>
            <person name="Harigaya Y."/>
            <person name="Kuroiwa M."/>
            <person name="Suzuki T."/>
            <person name="Murakami Y."/>
            <person name="Suwa Y."/>
            <person name="Takami H."/>
        </authorList>
    </citation>
    <scope>NUCLEOTIDE SEQUENCE</scope>
    <source>
        <strain evidence="14">317325-3</strain>
    </source>
</reference>
<dbReference type="Gene3D" id="1.10.287.130">
    <property type="match status" value="1"/>
</dbReference>
<dbReference type="InterPro" id="IPR050428">
    <property type="entry name" value="TCS_sensor_his_kinase"/>
</dbReference>
<evidence type="ECO:0000256" key="5">
    <source>
        <dbReference type="ARBA" id="ARBA00022679"/>
    </source>
</evidence>
<keyword evidence="10 11" id="KW-0472">Membrane</keyword>
<proteinExistence type="predicted"/>
<dbReference type="InterPro" id="IPR005467">
    <property type="entry name" value="His_kinase_dom"/>
</dbReference>
<sequence length="421" mass="46178">MANRSLARRIVVSFVLLALVVAGLFSLTVVKSIGYTEEIYSSSEMNSELDDILNALDKGLPFHLDPDMQLYVRGPDGQLPLPAWLAEVRPGFQEIEREDKEFHVLARKANGTLYVLVQDPEDFERREFVLNLVVAAAFVLSLLSAWGLGLLMARRVIAPVIRLSDQVQQHGQLLSNAPRLAADHAPDEVGRLAAAFDATLGQLRQALERERFFTSDVSHELRTPLMVIASSCDLMLAQGLSDANGATQIRRIQSACVEMQELVDTFLRLARTSGDGGEEAEASLAQLAGEQVDRLRPEAASRGLELTLLSEGEDAGRHPAPLLRAVLSNLLRNAIHYTDRGFVRLVLRPGGFSVIDSGAGIPPEQRESMFRPFVRGDASRGDGLGLGLSLVQRICQRQGWSIELRENPGGGCEFRVDFFAA</sequence>
<dbReference type="SMART" id="SM00304">
    <property type="entry name" value="HAMP"/>
    <property type="match status" value="1"/>
</dbReference>
<evidence type="ECO:0000256" key="3">
    <source>
        <dbReference type="ARBA" id="ARBA00012438"/>
    </source>
</evidence>
<feature type="domain" description="Histidine kinase" evidence="12">
    <location>
        <begin position="216"/>
        <end position="421"/>
    </location>
</feature>
<dbReference type="InterPro" id="IPR003660">
    <property type="entry name" value="HAMP_dom"/>
</dbReference>
<dbReference type="CDD" id="cd00082">
    <property type="entry name" value="HisKA"/>
    <property type="match status" value="1"/>
</dbReference>
<evidence type="ECO:0000256" key="7">
    <source>
        <dbReference type="ARBA" id="ARBA00022777"/>
    </source>
</evidence>
<evidence type="ECO:0000313" key="15">
    <source>
        <dbReference type="Proteomes" id="UP000662914"/>
    </source>
</evidence>
<dbReference type="SUPFAM" id="SSF55874">
    <property type="entry name" value="ATPase domain of HSP90 chaperone/DNA topoisomerase II/histidine kinase"/>
    <property type="match status" value="1"/>
</dbReference>
<dbReference type="PANTHER" id="PTHR45436">
    <property type="entry name" value="SENSOR HISTIDINE KINASE YKOH"/>
    <property type="match status" value="1"/>
</dbReference>
<evidence type="ECO:0000256" key="1">
    <source>
        <dbReference type="ARBA" id="ARBA00000085"/>
    </source>
</evidence>
<organism evidence="14 15">
    <name type="scientific">Candidatus Desulfobacillus denitrificans</name>
    <dbReference type="NCBI Taxonomy" id="2608985"/>
    <lineage>
        <taxon>Bacteria</taxon>
        <taxon>Pseudomonadati</taxon>
        <taxon>Pseudomonadota</taxon>
        <taxon>Betaproteobacteria</taxon>
        <taxon>Candidatus Desulfobacillus</taxon>
    </lineage>
</organism>
<evidence type="ECO:0000256" key="10">
    <source>
        <dbReference type="ARBA" id="ARBA00023136"/>
    </source>
</evidence>
<feature type="domain" description="HAMP" evidence="13">
    <location>
        <begin position="154"/>
        <end position="208"/>
    </location>
</feature>
<dbReference type="AlphaFoldDB" id="A0A809R6D8"/>
<keyword evidence="9" id="KW-0902">Two-component regulatory system</keyword>
<evidence type="ECO:0000313" key="14">
    <source>
        <dbReference type="EMBL" id="BBO19875.1"/>
    </source>
</evidence>
<evidence type="ECO:0000256" key="9">
    <source>
        <dbReference type="ARBA" id="ARBA00023012"/>
    </source>
</evidence>
<evidence type="ECO:0000259" key="12">
    <source>
        <dbReference type="PROSITE" id="PS50109"/>
    </source>
</evidence>
<dbReference type="PRINTS" id="PR00344">
    <property type="entry name" value="BCTRLSENSOR"/>
</dbReference>
<dbReference type="InterPro" id="IPR003661">
    <property type="entry name" value="HisK_dim/P_dom"/>
</dbReference>
<name>A0A809R6D8_9PROT</name>
<evidence type="ECO:0000256" key="6">
    <source>
        <dbReference type="ARBA" id="ARBA00022692"/>
    </source>
</evidence>
<dbReference type="PROSITE" id="PS50109">
    <property type="entry name" value="HIS_KIN"/>
    <property type="match status" value="1"/>
</dbReference>
<evidence type="ECO:0000256" key="2">
    <source>
        <dbReference type="ARBA" id="ARBA00004370"/>
    </source>
</evidence>
<keyword evidence="5" id="KW-0808">Transferase</keyword>
<comment type="catalytic activity">
    <reaction evidence="1">
        <text>ATP + protein L-histidine = ADP + protein N-phospho-L-histidine.</text>
        <dbReference type="EC" id="2.7.13.3"/>
    </reaction>
</comment>